<evidence type="ECO:0000313" key="2">
    <source>
        <dbReference type="EMBL" id="SVD60915.1"/>
    </source>
</evidence>
<evidence type="ECO:0000256" key="1">
    <source>
        <dbReference type="SAM" id="MobiDB-lite"/>
    </source>
</evidence>
<gene>
    <name evidence="2" type="ORF">METZ01_LOCUS413769</name>
</gene>
<reference evidence="2" key="1">
    <citation type="submission" date="2018-05" db="EMBL/GenBank/DDBJ databases">
        <authorList>
            <person name="Lanie J.A."/>
            <person name="Ng W.-L."/>
            <person name="Kazmierczak K.M."/>
            <person name="Andrzejewski T.M."/>
            <person name="Davidsen T.M."/>
            <person name="Wayne K.J."/>
            <person name="Tettelin H."/>
            <person name="Glass J.I."/>
            <person name="Rusch D."/>
            <person name="Podicherti R."/>
            <person name="Tsui H.-C.T."/>
            <person name="Winkler M.E."/>
        </authorList>
    </citation>
    <scope>NUCLEOTIDE SEQUENCE</scope>
</reference>
<evidence type="ECO:0008006" key="3">
    <source>
        <dbReference type="Google" id="ProtNLM"/>
    </source>
</evidence>
<protein>
    <recommendedName>
        <fullName evidence="3">Ubiquitinol-cytochrome C reductase Fe-S subunit TAT signal domain-containing protein</fullName>
    </recommendedName>
</protein>
<sequence length="32" mass="3436">MSTLKKRGTSNDSSTRRSFLRQAPLLATGAIA</sequence>
<proteinExistence type="predicted"/>
<name>A0A382WR80_9ZZZZ</name>
<dbReference type="AlphaFoldDB" id="A0A382WR80"/>
<accession>A0A382WR80</accession>
<feature type="region of interest" description="Disordered" evidence="1">
    <location>
        <begin position="1"/>
        <end position="32"/>
    </location>
</feature>
<dbReference type="EMBL" id="UINC01161619">
    <property type="protein sequence ID" value="SVD60915.1"/>
    <property type="molecule type" value="Genomic_DNA"/>
</dbReference>
<feature type="non-terminal residue" evidence="2">
    <location>
        <position position="32"/>
    </location>
</feature>
<organism evidence="2">
    <name type="scientific">marine metagenome</name>
    <dbReference type="NCBI Taxonomy" id="408172"/>
    <lineage>
        <taxon>unclassified sequences</taxon>
        <taxon>metagenomes</taxon>
        <taxon>ecological metagenomes</taxon>
    </lineage>
</organism>